<evidence type="ECO:0000313" key="4">
    <source>
        <dbReference type="EMBL" id="CAF4473836.1"/>
    </source>
</evidence>
<dbReference type="Gene3D" id="4.10.400.10">
    <property type="entry name" value="Low-density Lipoprotein Receptor"/>
    <property type="match status" value="1"/>
</dbReference>
<accession>A0A8S2G5Y2</accession>
<dbReference type="EMBL" id="CAJOBA010088516">
    <property type="protein sequence ID" value="CAF4473836.1"/>
    <property type="molecule type" value="Genomic_DNA"/>
</dbReference>
<organism evidence="3 5">
    <name type="scientific">Didymodactylos carnosus</name>
    <dbReference type="NCBI Taxonomy" id="1234261"/>
    <lineage>
        <taxon>Eukaryota</taxon>
        <taxon>Metazoa</taxon>
        <taxon>Spiralia</taxon>
        <taxon>Gnathifera</taxon>
        <taxon>Rotifera</taxon>
        <taxon>Eurotatoria</taxon>
        <taxon>Bdelloidea</taxon>
        <taxon>Philodinida</taxon>
        <taxon>Philodinidae</taxon>
        <taxon>Didymodactylos</taxon>
    </lineage>
</organism>
<dbReference type="InterPro" id="IPR002172">
    <property type="entry name" value="LDrepeatLR_classA_rpt"/>
</dbReference>
<comment type="caution">
    <text evidence="3">The sequence shown here is derived from an EMBL/GenBank/DDBJ whole genome shotgun (WGS) entry which is preliminary data.</text>
</comment>
<dbReference type="SMART" id="SM00192">
    <property type="entry name" value="LDLa"/>
    <property type="match status" value="1"/>
</dbReference>
<keyword evidence="1 2" id="KW-1015">Disulfide bond</keyword>
<dbReference type="Proteomes" id="UP000677228">
    <property type="component" value="Unassembled WGS sequence"/>
</dbReference>
<dbReference type="InterPro" id="IPR036055">
    <property type="entry name" value="LDL_receptor-like_sf"/>
</dbReference>
<dbReference type="PROSITE" id="PS50068">
    <property type="entry name" value="LDLRA_2"/>
    <property type="match status" value="1"/>
</dbReference>
<feature type="non-terminal residue" evidence="3">
    <location>
        <position position="80"/>
    </location>
</feature>
<evidence type="ECO:0000313" key="3">
    <source>
        <dbReference type="EMBL" id="CAF1639410.1"/>
    </source>
</evidence>
<dbReference type="Pfam" id="PF00057">
    <property type="entry name" value="Ldl_recept_a"/>
    <property type="match status" value="1"/>
</dbReference>
<dbReference type="Proteomes" id="UP000682733">
    <property type="component" value="Unassembled WGS sequence"/>
</dbReference>
<sequence>MDGKDEDNCHMLEYNECEENEYRCSNGLCIPEEYWLDGSKDCMDWSGERILEDIDAVSGSACAYELSNIDCEEHQCLNDE</sequence>
<dbReference type="EMBL" id="CAJNOK010061832">
    <property type="protein sequence ID" value="CAF1639410.1"/>
    <property type="molecule type" value="Genomic_DNA"/>
</dbReference>
<comment type="caution">
    <text evidence="2">Lacks conserved residue(s) required for the propagation of feature annotation.</text>
</comment>
<reference evidence="3" key="1">
    <citation type="submission" date="2021-02" db="EMBL/GenBank/DDBJ databases">
        <authorList>
            <person name="Nowell W R."/>
        </authorList>
    </citation>
    <scope>NUCLEOTIDE SEQUENCE</scope>
</reference>
<evidence type="ECO:0000256" key="1">
    <source>
        <dbReference type="ARBA" id="ARBA00023157"/>
    </source>
</evidence>
<proteinExistence type="predicted"/>
<evidence type="ECO:0000256" key="2">
    <source>
        <dbReference type="PROSITE-ProRule" id="PRU00124"/>
    </source>
</evidence>
<protein>
    <submittedName>
        <fullName evidence="3">Uncharacterized protein</fullName>
    </submittedName>
</protein>
<name>A0A8S2G5Y2_9BILA</name>
<dbReference type="AlphaFoldDB" id="A0A8S2G5Y2"/>
<dbReference type="SUPFAM" id="SSF57424">
    <property type="entry name" value="LDL receptor-like module"/>
    <property type="match status" value="1"/>
</dbReference>
<gene>
    <name evidence="3" type="ORF">OVA965_LOCUS44184</name>
    <name evidence="4" type="ORF">TMI583_LOCUS46825</name>
</gene>
<feature type="disulfide bond" evidence="2">
    <location>
        <begin position="17"/>
        <end position="29"/>
    </location>
</feature>
<evidence type="ECO:0000313" key="5">
    <source>
        <dbReference type="Proteomes" id="UP000677228"/>
    </source>
</evidence>
<feature type="disulfide bond" evidence="2">
    <location>
        <begin position="24"/>
        <end position="42"/>
    </location>
</feature>